<dbReference type="Proteomes" id="UP000186547">
    <property type="component" value="Chromosome"/>
</dbReference>
<keyword evidence="9" id="KW-1185">Reference proteome</keyword>
<keyword evidence="5 6" id="KW-0472">Membrane</keyword>
<sequence>MNLSRGYLIALVLVFAYLSWQLVTPFLQYVLAAILVAFMLSPLQRRLEQRISDAVAAFALVVFALVVLVVPFVVVVAVVAGDAADMFQQVDPENLGTSEIESRIEEELGITVDIAGTVADSAEQIGTILVERTAAWFSVFTHAMIGIGLALFLIYYLLRDGDRLLVWLHERTPLPDDVQSDLYDELERVTWAVLAGHVLIAVVQGTIAGLGLFATGIPNAAFWTFVMIVLSLIPLIGSFLVWAPAVGYLLITGAPVLAVGLAVYSTIIVGATDDYLRPIVVDRYAKISPAVIILGVLGGIYAFGIMGLFFGPVVVGALIAVLRVVDEHYDRLEGKTGTEY</sequence>
<feature type="transmembrane region" description="Helical" evidence="6">
    <location>
        <begin position="55"/>
        <end position="80"/>
    </location>
</feature>
<feature type="transmembrane region" description="Helical" evidence="6">
    <location>
        <begin position="220"/>
        <end position="241"/>
    </location>
</feature>
<dbReference type="eggNOG" id="arCOG02642">
    <property type="taxonomic scope" value="Archaea"/>
</dbReference>
<name>M0LG73_NATLA</name>
<evidence type="ECO:0000256" key="5">
    <source>
        <dbReference type="ARBA" id="ARBA00023136"/>
    </source>
</evidence>
<proteinExistence type="inferred from homology"/>
<dbReference type="EMBL" id="AOLZ01000042">
    <property type="protein sequence ID" value="EMA32078.1"/>
    <property type="molecule type" value="Genomic_DNA"/>
</dbReference>
<dbReference type="GO" id="GO:0016020">
    <property type="term" value="C:membrane"/>
    <property type="evidence" value="ECO:0007669"/>
    <property type="project" value="UniProtKB-SubCell"/>
</dbReference>
<dbReference type="RefSeq" id="WP_007142157.1">
    <property type="nucleotide sequence ID" value="NZ_AOLZ01000042.1"/>
</dbReference>
<accession>M0LG73</accession>
<dbReference type="KEGG" id="hlc:CHINAEXTREME02115"/>
<keyword evidence="3 6" id="KW-0812">Transmembrane</keyword>
<gene>
    <name evidence="8" type="ORF">C445_12226</name>
    <name evidence="7" type="ORF">CHINAEXTREME_02115</name>
</gene>
<evidence type="ECO:0000313" key="7">
    <source>
        <dbReference type="EMBL" id="APW96640.1"/>
    </source>
</evidence>
<comment type="similarity">
    <text evidence="2">Belongs to the autoinducer-2 exporter (AI-2E) (TC 2.A.86) family.</text>
</comment>
<dbReference type="PATRIC" id="fig|358396.7.peg.2477"/>
<organism evidence="8 9">
    <name type="scientific">Natronobacterium lacisalsi AJ5</name>
    <dbReference type="NCBI Taxonomy" id="358396"/>
    <lineage>
        <taxon>Archaea</taxon>
        <taxon>Methanobacteriati</taxon>
        <taxon>Methanobacteriota</taxon>
        <taxon>Stenosarchaea group</taxon>
        <taxon>Halobacteria</taxon>
        <taxon>Halobacteriales</taxon>
        <taxon>Natrialbaceae</taxon>
        <taxon>Natronobacterium</taxon>
    </lineage>
</organism>
<dbReference type="PANTHER" id="PTHR21716:SF4">
    <property type="entry name" value="TRANSMEMBRANE PROTEIN 245"/>
    <property type="match status" value="1"/>
</dbReference>
<evidence type="ECO:0000256" key="1">
    <source>
        <dbReference type="ARBA" id="ARBA00004141"/>
    </source>
</evidence>
<dbReference type="GeneID" id="30919881"/>
<evidence type="ECO:0000256" key="3">
    <source>
        <dbReference type="ARBA" id="ARBA00022692"/>
    </source>
</evidence>
<dbReference type="InterPro" id="IPR002549">
    <property type="entry name" value="AI-2E-like"/>
</dbReference>
<reference evidence="7" key="3">
    <citation type="submission" date="2017-01" db="EMBL/GenBank/DDBJ databases">
        <authorList>
            <person name="Mah S.A."/>
            <person name="Swanson W.J."/>
            <person name="Moy G.W."/>
            <person name="Vacquier V.D."/>
        </authorList>
    </citation>
    <scope>NUCLEOTIDE SEQUENCE</scope>
    <source>
        <strain evidence="7">AJ5</strain>
    </source>
</reference>
<feature type="transmembrane region" description="Helical" evidence="6">
    <location>
        <begin position="26"/>
        <end position="43"/>
    </location>
</feature>
<dbReference type="AlphaFoldDB" id="M0LG73"/>
<dbReference type="EMBL" id="CP019285">
    <property type="protein sequence ID" value="APW96640.1"/>
    <property type="molecule type" value="Genomic_DNA"/>
</dbReference>
<evidence type="ECO:0000313" key="9">
    <source>
        <dbReference type="Proteomes" id="UP000011555"/>
    </source>
</evidence>
<dbReference type="PANTHER" id="PTHR21716">
    <property type="entry name" value="TRANSMEMBRANE PROTEIN"/>
    <property type="match status" value="1"/>
</dbReference>
<dbReference type="Pfam" id="PF01594">
    <property type="entry name" value="AI-2E_transport"/>
    <property type="match status" value="1"/>
</dbReference>
<evidence type="ECO:0000256" key="4">
    <source>
        <dbReference type="ARBA" id="ARBA00022989"/>
    </source>
</evidence>
<evidence type="ECO:0000256" key="6">
    <source>
        <dbReference type="SAM" id="Phobius"/>
    </source>
</evidence>
<dbReference type="Proteomes" id="UP000011555">
    <property type="component" value="Unassembled WGS sequence"/>
</dbReference>
<keyword evidence="4 6" id="KW-1133">Transmembrane helix</keyword>
<evidence type="ECO:0000313" key="8">
    <source>
        <dbReference type="EMBL" id="EMA32078.1"/>
    </source>
</evidence>
<dbReference type="STRING" id="358396.CHINAEXTREME_02115"/>
<feature type="transmembrane region" description="Helical" evidence="6">
    <location>
        <begin position="134"/>
        <end position="158"/>
    </location>
</feature>
<evidence type="ECO:0000313" key="10">
    <source>
        <dbReference type="Proteomes" id="UP000186547"/>
    </source>
</evidence>
<reference evidence="7 10" key="1">
    <citation type="journal article" date="2011" name="J. Bacteriol.">
        <title>Genome sequence of Halobiforma lacisalsi AJ5, an extremely halophilic archaeon which harbors a bop gene.</title>
        <authorList>
            <person name="Jiang X."/>
            <person name="Wang S."/>
            <person name="Cheng H."/>
            <person name="Huo Y."/>
            <person name="Zhang X."/>
            <person name="Zhu X."/>
            <person name="Han X."/>
            <person name="Ni P."/>
            <person name="Wu M."/>
        </authorList>
    </citation>
    <scope>NUCLEOTIDE SEQUENCE [LARGE SCALE GENOMIC DNA]</scope>
    <source>
        <strain evidence="7 10">AJ5</strain>
    </source>
</reference>
<feature type="transmembrane region" description="Helical" evidence="6">
    <location>
        <begin position="291"/>
        <end position="322"/>
    </location>
</feature>
<feature type="transmembrane region" description="Helical" evidence="6">
    <location>
        <begin position="248"/>
        <end position="271"/>
    </location>
</feature>
<feature type="transmembrane region" description="Helical" evidence="6">
    <location>
        <begin position="189"/>
        <end position="214"/>
    </location>
</feature>
<reference evidence="8 9" key="2">
    <citation type="journal article" date="2014" name="PLoS Genet.">
        <title>Phylogenetically driven sequencing of extremely halophilic archaea reveals strategies for static and dynamic osmo-response.</title>
        <authorList>
            <person name="Becker E.A."/>
            <person name="Seitzer P.M."/>
            <person name="Tritt A."/>
            <person name="Larsen D."/>
            <person name="Krusor M."/>
            <person name="Yao A.I."/>
            <person name="Wu D."/>
            <person name="Madern D."/>
            <person name="Eisen J.A."/>
            <person name="Darling A.E."/>
            <person name="Facciotti M.T."/>
        </authorList>
    </citation>
    <scope>NUCLEOTIDE SEQUENCE [LARGE SCALE GENOMIC DNA]</scope>
    <source>
        <strain evidence="8 9">AJ5</strain>
    </source>
</reference>
<protein>
    <submittedName>
        <fullName evidence="7">AI-2E family transporter</fullName>
    </submittedName>
</protein>
<evidence type="ECO:0000256" key="2">
    <source>
        <dbReference type="ARBA" id="ARBA00009773"/>
    </source>
</evidence>
<comment type="subcellular location">
    <subcellularLocation>
        <location evidence="1">Membrane</location>
        <topology evidence="1">Multi-pass membrane protein</topology>
    </subcellularLocation>
</comment>